<dbReference type="AlphaFoldDB" id="A0A0X8HUD1"/>
<feature type="coiled-coil region" evidence="1">
    <location>
        <begin position="183"/>
        <end position="238"/>
    </location>
</feature>
<evidence type="ECO:0000256" key="1">
    <source>
        <dbReference type="SAM" id="Coils"/>
    </source>
</evidence>
<evidence type="ECO:0000313" key="2">
    <source>
        <dbReference type="EMBL" id="AMD21674.1"/>
    </source>
</evidence>
<accession>A0A0X8HUD1</accession>
<dbReference type="Proteomes" id="UP000243052">
    <property type="component" value="Chromosome vi"/>
</dbReference>
<protein>
    <submittedName>
        <fullName evidence="2">HFL182Cp</fullName>
    </submittedName>
</protein>
<keyword evidence="1" id="KW-0175">Coiled coil</keyword>
<reference evidence="2 3" key="1">
    <citation type="submission" date="2016-01" db="EMBL/GenBank/DDBJ databases">
        <title>Genome sequence of the yeast Holleya sinecauda.</title>
        <authorList>
            <person name="Dietrich F.S."/>
        </authorList>
    </citation>
    <scope>NUCLEOTIDE SEQUENCE [LARGE SCALE GENOMIC DNA]</scope>
    <source>
        <strain evidence="2 3">ATCC 58844</strain>
    </source>
</reference>
<dbReference type="EMBL" id="CP014246">
    <property type="protein sequence ID" value="AMD21674.1"/>
    <property type="molecule type" value="Genomic_DNA"/>
</dbReference>
<sequence>MSLRIKQNDLNSKREVLQDTRAAKGLTCEYEKNISDDDINNIINELRRLFDVNKSVKEDIQLVDEQVRQTQLELESLVARSSNNNRHLQDLLLSTNDVRKLQGVMEGLTKQQETLRLTAVQEQERLSQLLDGKLSRLVETLREDIMQDDQRSSKLQEKYYESEKALALAQQELKAYKKLHGDLDELNDAVYKKKMEYAELQNAHDSTQDLLRGRTLELEELEERYRVLETQINDTLLLRYKCLQDAVVTCSENATIPDTSGQPISRITRVTSMLRSKYGSADVNRRVVSLSSVPTITSSGKPYLLTPISAAATNNSDSENTTFD</sequence>
<name>A0A0X8HUD1_9SACH</name>
<keyword evidence="3" id="KW-1185">Reference proteome</keyword>
<dbReference type="RefSeq" id="XP_017988670.1">
    <property type="nucleotide sequence ID" value="XM_018133204.1"/>
</dbReference>
<evidence type="ECO:0000313" key="3">
    <source>
        <dbReference type="Proteomes" id="UP000243052"/>
    </source>
</evidence>
<dbReference type="OrthoDB" id="4069891at2759"/>
<proteinExistence type="predicted"/>
<dbReference type="GeneID" id="28724976"/>
<organism evidence="2 3">
    <name type="scientific">Eremothecium sinecaudum</name>
    <dbReference type="NCBI Taxonomy" id="45286"/>
    <lineage>
        <taxon>Eukaryota</taxon>
        <taxon>Fungi</taxon>
        <taxon>Dikarya</taxon>
        <taxon>Ascomycota</taxon>
        <taxon>Saccharomycotina</taxon>
        <taxon>Saccharomycetes</taxon>
        <taxon>Saccharomycetales</taxon>
        <taxon>Saccharomycetaceae</taxon>
        <taxon>Eremothecium</taxon>
    </lineage>
</organism>
<dbReference type="STRING" id="45286.A0A0X8HUD1"/>
<gene>
    <name evidence="2" type="ORF">AW171_hschr63642</name>
</gene>